<evidence type="ECO:0008006" key="4">
    <source>
        <dbReference type="Google" id="ProtNLM"/>
    </source>
</evidence>
<gene>
    <name evidence="2" type="ORF">SAMN02194393_01578</name>
</gene>
<evidence type="ECO:0000313" key="3">
    <source>
        <dbReference type="Proteomes" id="UP000190285"/>
    </source>
</evidence>
<organism evidence="2 3">
    <name type="scientific">Maledivibacter halophilus</name>
    <dbReference type="NCBI Taxonomy" id="36842"/>
    <lineage>
        <taxon>Bacteria</taxon>
        <taxon>Bacillati</taxon>
        <taxon>Bacillota</taxon>
        <taxon>Clostridia</taxon>
        <taxon>Peptostreptococcales</taxon>
        <taxon>Caminicellaceae</taxon>
        <taxon>Maledivibacter</taxon>
    </lineage>
</organism>
<dbReference type="InterPro" id="IPR011604">
    <property type="entry name" value="PDDEXK-like_dom_sf"/>
</dbReference>
<keyword evidence="3" id="KW-1185">Reference proteome</keyword>
<dbReference type="OrthoDB" id="9766061at2"/>
<dbReference type="Pfam" id="PF10926">
    <property type="entry name" value="DUF2800"/>
    <property type="match status" value="1"/>
</dbReference>
<name>A0A1T5K355_9FIRM</name>
<dbReference type="STRING" id="36842.SAMN02194393_01578"/>
<dbReference type="GO" id="GO:0016787">
    <property type="term" value="F:hydrolase activity"/>
    <property type="evidence" value="ECO:0007669"/>
    <property type="project" value="UniProtKB-KW"/>
</dbReference>
<dbReference type="InterPro" id="IPR021229">
    <property type="entry name" value="DUF2800"/>
</dbReference>
<dbReference type="EMBL" id="FUZT01000003">
    <property type="protein sequence ID" value="SKC58063.1"/>
    <property type="molecule type" value="Genomic_DNA"/>
</dbReference>
<dbReference type="Proteomes" id="UP000190285">
    <property type="component" value="Unassembled WGS sequence"/>
</dbReference>
<dbReference type="RefSeq" id="WP_079490662.1">
    <property type="nucleotide sequence ID" value="NZ_FUZT01000003.1"/>
</dbReference>
<proteinExistence type="predicted"/>
<dbReference type="AlphaFoldDB" id="A0A1T5K355"/>
<evidence type="ECO:0000256" key="1">
    <source>
        <dbReference type="ARBA" id="ARBA00022801"/>
    </source>
</evidence>
<dbReference type="Gene3D" id="3.90.320.10">
    <property type="match status" value="1"/>
</dbReference>
<protein>
    <recommendedName>
        <fullName evidence="4">RecB family exonuclease</fullName>
    </recommendedName>
</protein>
<reference evidence="2 3" key="1">
    <citation type="submission" date="2017-02" db="EMBL/GenBank/DDBJ databases">
        <authorList>
            <person name="Peterson S.W."/>
        </authorList>
    </citation>
    <scope>NUCLEOTIDE SEQUENCE [LARGE SCALE GENOMIC DNA]</scope>
    <source>
        <strain evidence="2 3">M1</strain>
    </source>
</reference>
<accession>A0A1T5K355</accession>
<sequence length="371" mass="42849">MTSHAYLSPSSSERWISCPPSIKLSEKFQEEFSSYAREGTEAHALCEHKLKKLLGLESKDPTENLEFYNEEMEDCAESYATYVMEVISRYREPLVLIEERLDLSKFAKESYGTADAIIVTDGELHVIDYKHGQGILVDANQNTQLMLYGLGALDLFDGIYDIEKVTMHIYQPRRENISTFEIVADKLYRWAEEVIIPKSKLAFNGEGEFESGDWCRFCKAKSICRERANVALEIARCEFKLPPLLSDEEVEEALKHVDQIESWIKDIKDYAFKRALEGRKWTDFKLVEGRSNRRYIDEDKVARLVEAEGFDPYEKKLKGITSMTKLLGKEKFNDLLSGLLEKPKGKTTLVARSDKRQEIETVKDEFQKEEI</sequence>
<evidence type="ECO:0000313" key="2">
    <source>
        <dbReference type="EMBL" id="SKC58063.1"/>
    </source>
</evidence>
<keyword evidence="1" id="KW-0378">Hydrolase</keyword>